<comment type="caution">
    <text evidence="4">The sequence shown here is derived from an EMBL/GenBank/DDBJ whole genome shotgun (WGS) entry which is preliminary data.</text>
</comment>
<keyword evidence="2" id="KW-0342">GTP-binding</keyword>
<evidence type="ECO:0000256" key="1">
    <source>
        <dbReference type="ARBA" id="ARBA00022741"/>
    </source>
</evidence>
<dbReference type="VEuPathDB" id="AmoebaDB:NF0127180"/>
<dbReference type="GeneID" id="68116542"/>
<protein>
    <submittedName>
        <fullName evidence="4">Uncharacterized protein</fullName>
    </submittedName>
</protein>
<dbReference type="InterPro" id="IPR005225">
    <property type="entry name" value="Small_GTP-bd"/>
</dbReference>
<gene>
    <name evidence="4" type="ORF">FDP41_009325</name>
</gene>
<sequence length="159" mass="17911">MCSSSKIHIKAKFNYDRNRITQSYYRGADAAIIVYDVTCLESFNHVRSWLKDLYNYSDADIKKVLVGNKVDQKDARRVSYDEGKKLADDYGILFFETSAFDGQNVEEAFIAAVKEKKEPRKPSFTPSQVEEILLTEHGLGDDSSDEGGKKAKSSSSCKC</sequence>
<keyword evidence="1" id="KW-0547">Nucleotide-binding</keyword>
<proteinExistence type="predicted"/>
<dbReference type="OrthoDB" id="9989112at2759"/>
<dbReference type="PRINTS" id="PR00449">
    <property type="entry name" value="RASTRNSFRMNG"/>
</dbReference>
<dbReference type="GO" id="GO:0005525">
    <property type="term" value="F:GTP binding"/>
    <property type="evidence" value="ECO:0007669"/>
    <property type="project" value="UniProtKB-KW"/>
</dbReference>
<dbReference type="RefSeq" id="XP_044557137.1">
    <property type="nucleotide sequence ID" value="XM_044713272.1"/>
</dbReference>
<evidence type="ECO:0000256" key="3">
    <source>
        <dbReference type="SAM" id="MobiDB-lite"/>
    </source>
</evidence>
<dbReference type="NCBIfam" id="TIGR00231">
    <property type="entry name" value="small_GTP"/>
    <property type="match status" value="1"/>
</dbReference>
<dbReference type="FunFam" id="3.40.50.300:FF:001447">
    <property type="entry name" value="Ras-related protein Rab-1B"/>
    <property type="match status" value="1"/>
</dbReference>
<evidence type="ECO:0000313" key="5">
    <source>
        <dbReference type="Proteomes" id="UP000444721"/>
    </source>
</evidence>
<dbReference type="PROSITE" id="PS51419">
    <property type="entry name" value="RAB"/>
    <property type="match status" value="1"/>
</dbReference>
<evidence type="ECO:0000313" key="4">
    <source>
        <dbReference type="EMBL" id="KAF0972422.1"/>
    </source>
</evidence>
<dbReference type="SMART" id="SM00174">
    <property type="entry name" value="RHO"/>
    <property type="match status" value="1"/>
</dbReference>
<dbReference type="Pfam" id="PF00071">
    <property type="entry name" value="Ras"/>
    <property type="match status" value="1"/>
</dbReference>
<organism evidence="4 5">
    <name type="scientific">Naegleria fowleri</name>
    <name type="common">Brain eating amoeba</name>
    <dbReference type="NCBI Taxonomy" id="5763"/>
    <lineage>
        <taxon>Eukaryota</taxon>
        <taxon>Discoba</taxon>
        <taxon>Heterolobosea</taxon>
        <taxon>Tetramitia</taxon>
        <taxon>Eutetramitia</taxon>
        <taxon>Vahlkampfiidae</taxon>
        <taxon>Naegleria</taxon>
    </lineage>
</organism>
<dbReference type="VEuPathDB" id="AmoebaDB:FDP41_009325"/>
<dbReference type="EMBL" id="VFQX01000068">
    <property type="protein sequence ID" value="KAF0972422.1"/>
    <property type="molecule type" value="Genomic_DNA"/>
</dbReference>
<feature type="region of interest" description="Disordered" evidence="3">
    <location>
        <begin position="137"/>
        <end position="159"/>
    </location>
</feature>
<dbReference type="GO" id="GO:0003924">
    <property type="term" value="F:GTPase activity"/>
    <property type="evidence" value="ECO:0007669"/>
    <property type="project" value="InterPro"/>
</dbReference>
<accession>A0A6A5BBY9</accession>
<name>A0A6A5BBY9_NAEFO</name>
<keyword evidence="5" id="KW-1185">Reference proteome</keyword>
<dbReference type="PANTHER" id="PTHR47977">
    <property type="entry name" value="RAS-RELATED PROTEIN RAB"/>
    <property type="match status" value="1"/>
</dbReference>
<dbReference type="SMART" id="SM00173">
    <property type="entry name" value="RAS"/>
    <property type="match status" value="1"/>
</dbReference>
<reference evidence="4 5" key="1">
    <citation type="journal article" date="2019" name="Sci. Rep.">
        <title>Nanopore sequencing improves the draft genome of the human pathogenic amoeba Naegleria fowleri.</title>
        <authorList>
            <person name="Liechti N."/>
            <person name="Schurch N."/>
            <person name="Bruggmann R."/>
            <person name="Wittwer M."/>
        </authorList>
    </citation>
    <scope>NUCLEOTIDE SEQUENCE [LARGE SCALE GENOMIC DNA]</scope>
    <source>
        <strain evidence="4 5">ATCC 30894</strain>
    </source>
</reference>
<dbReference type="InterPro" id="IPR001806">
    <property type="entry name" value="Small_GTPase"/>
</dbReference>
<dbReference type="CDD" id="cd00154">
    <property type="entry name" value="Rab"/>
    <property type="match status" value="1"/>
</dbReference>
<dbReference type="VEuPathDB" id="AmoebaDB:NfTy_061540"/>
<dbReference type="Gene3D" id="3.40.50.300">
    <property type="entry name" value="P-loop containing nucleotide triphosphate hydrolases"/>
    <property type="match status" value="1"/>
</dbReference>
<dbReference type="Proteomes" id="UP000444721">
    <property type="component" value="Unassembled WGS sequence"/>
</dbReference>
<dbReference type="SMART" id="SM00175">
    <property type="entry name" value="RAB"/>
    <property type="match status" value="1"/>
</dbReference>
<dbReference type="InterPro" id="IPR050227">
    <property type="entry name" value="Rab"/>
</dbReference>
<dbReference type="AlphaFoldDB" id="A0A6A5BBY9"/>
<evidence type="ECO:0000256" key="2">
    <source>
        <dbReference type="ARBA" id="ARBA00023134"/>
    </source>
</evidence>
<dbReference type="SUPFAM" id="SSF52540">
    <property type="entry name" value="P-loop containing nucleoside triphosphate hydrolases"/>
    <property type="match status" value="1"/>
</dbReference>
<dbReference type="InterPro" id="IPR027417">
    <property type="entry name" value="P-loop_NTPase"/>
</dbReference>
<dbReference type="OMA" id="HTEAYAV"/>
<dbReference type="PROSITE" id="PS51421">
    <property type="entry name" value="RAS"/>
    <property type="match status" value="1"/>
</dbReference>